<reference evidence="1" key="1">
    <citation type="submission" date="2021-02" db="EMBL/GenBank/DDBJ databases">
        <authorList>
            <person name="Dougan E. K."/>
            <person name="Rhodes N."/>
            <person name="Thang M."/>
            <person name="Chan C."/>
        </authorList>
    </citation>
    <scope>NUCLEOTIDE SEQUENCE</scope>
</reference>
<dbReference type="SUPFAM" id="SSF49879">
    <property type="entry name" value="SMAD/FHA domain"/>
    <property type="match status" value="1"/>
</dbReference>
<dbReference type="Proteomes" id="UP000604046">
    <property type="component" value="Unassembled WGS sequence"/>
</dbReference>
<dbReference type="OrthoDB" id="426288at2759"/>
<name>A0A812HBU4_9DINO</name>
<gene>
    <name evidence="1" type="ORF">SNAT2548_LOCUS1391</name>
</gene>
<evidence type="ECO:0000313" key="1">
    <source>
        <dbReference type="EMBL" id="CAE6945894.1"/>
    </source>
</evidence>
<accession>A0A812HBU4</accession>
<evidence type="ECO:0000313" key="2">
    <source>
        <dbReference type="Proteomes" id="UP000604046"/>
    </source>
</evidence>
<dbReference type="InterPro" id="IPR008984">
    <property type="entry name" value="SMAD_FHA_dom_sf"/>
</dbReference>
<sequence length="608" mass="67627">MLMWLWKSPRQFLKLQKARSAPLEATPGEVRQVTFTPRQPLGIYVADVARGRVSEVFDGQAKDLGVEPYFMILSIDGQPYSEALLEQKKEGNAPYSVMIRHIAPPDAEVALECVKVVGQDVSILPLEVRRLELVLTGGEPVTVGRSHQAEFFQMLLPDEELRKCISRNHFSFSWAGALQFTRLSVNSIFVNQIFAPVNGTMFLPPGALLYLCSNTDEALKVPRPDQVAKGRDAKKLLRQANAVRQLRGLRRDSGRCRRGSQSRCIELLVDADTHSIVEIRSGIKTLELESGLVRTSIFGPPGLIQNQRWQELFLVPEIVFEPVQRASSRKGEANDSAIAARVRALCHSGSTVSIAMMISDAGYLDVIQESMEAGKDIRVVCPENKFNVIRKFGGMGVPIAQVPISRDSRSRVRAILDEDGEGHVCLAEPYRAYDSSDIEQTVREFLQKLGCANVESRYLIHSVAKFWLANALGSLTVFPSQCAVEALSEVIAKCANQSLDARWRCPGSMAFFLPMSNVGRISRSQASRYGSSLARAAFQGGGPFILHDSVDIVSKALQKLGYFDSELTTTTWQKHFWFSSTMRRTNIFCVSWTAFHPAKTLRQPCRNG</sequence>
<comment type="caution">
    <text evidence="1">The sequence shown here is derived from an EMBL/GenBank/DDBJ whole genome shotgun (WGS) entry which is preliminary data.</text>
</comment>
<proteinExistence type="predicted"/>
<keyword evidence="2" id="KW-1185">Reference proteome</keyword>
<protein>
    <submittedName>
        <fullName evidence="1">Uncharacterized protein</fullName>
    </submittedName>
</protein>
<dbReference type="AlphaFoldDB" id="A0A812HBU4"/>
<organism evidence="1 2">
    <name type="scientific">Symbiodinium natans</name>
    <dbReference type="NCBI Taxonomy" id="878477"/>
    <lineage>
        <taxon>Eukaryota</taxon>
        <taxon>Sar</taxon>
        <taxon>Alveolata</taxon>
        <taxon>Dinophyceae</taxon>
        <taxon>Suessiales</taxon>
        <taxon>Symbiodiniaceae</taxon>
        <taxon>Symbiodinium</taxon>
    </lineage>
</organism>
<dbReference type="EMBL" id="CAJNDS010000076">
    <property type="protein sequence ID" value="CAE6945894.1"/>
    <property type="molecule type" value="Genomic_DNA"/>
</dbReference>